<dbReference type="EMBL" id="BOOR01000012">
    <property type="protein sequence ID" value="GII53919.1"/>
    <property type="molecule type" value="Genomic_DNA"/>
</dbReference>
<evidence type="ECO:0000313" key="3">
    <source>
        <dbReference type="Proteomes" id="UP000605992"/>
    </source>
</evidence>
<dbReference type="AlphaFoldDB" id="A0A8J3UXL7"/>
<sequence length="302" mass="32651">MLERTTKASDIDSPAAVSELLDGHDYIADEGLATAVFLALRMGRPLFLEGEAGVGKTELAKTLSAMLGAPLIRLQCYEGLDAAQALYDWDFARQLLHLKAAEAAGVTDARALEGEIYDRRFLIARPLLRAVETQPSVLLVDEIDRADDEFEAFLLEVLSDFTISIPELGTISAATPPVVVVTSNRTREVHDALKRRCLYHWLEHPGFDREVAILLRRLPGCTERLAAQVARAAGLLRNADLVKPPGIAETLDWAEALLTLGAADLDPGLAAATLGAVLKHREDQETVLRGGMLTARGANGNA</sequence>
<dbReference type="Pfam" id="PF07728">
    <property type="entry name" value="AAA_5"/>
    <property type="match status" value="1"/>
</dbReference>
<dbReference type="InterPro" id="IPR003593">
    <property type="entry name" value="AAA+_ATPase"/>
</dbReference>
<keyword evidence="3" id="KW-1185">Reference proteome</keyword>
<dbReference type="InterPro" id="IPR050764">
    <property type="entry name" value="CbbQ/NirQ/NorQ/GpvN"/>
</dbReference>
<organism evidence="2 3">
    <name type="scientific">Planotetraspora thailandica</name>
    <dbReference type="NCBI Taxonomy" id="487172"/>
    <lineage>
        <taxon>Bacteria</taxon>
        <taxon>Bacillati</taxon>
        <taxon>Actinomycetota</taxon>
        <taxon>Actinomycetes</taxon>
        <taxon>Streptosporangiales</taxon>
        <taxon>Streptosporangiaceae</taxon>
        <taxon>Planotetraspora</taxon>
    </lineage>
</organism>
<dbReference type="Proteomes" id="UP000605992">
    <property type="component" value="Unassembled WGS sequence"/>
</dbReference>
<reference evidence="2" key="1">
    <citation type="submission" date="2021-01" db="EMBL/GenBank/DDBJ databases">
        <title>Whole genome shotgun sequence of Planotetraspora thailandica NBRC 104271.</title>
        <authorList>
            <person name="Komaki H."/>
            <person name="Tamura T."/>
        </authorList>
    </citation>
    <scope>NUCLEOTIDE SEQUENCE</scope>
    <source>
        <strain evidence="2">NBRC 104271</strain>
    </source>
</reference>
<comment type="caution">
    <text evidence="2">The sequence shown here is derived from an EMBL/GenBank/DDBJ whole genome shotgun (WGS) entry which is preliminary data.</text>
</comment>
<dbReference type="SUPFAM" id="SSF52540">
    <property type="entry name" value="P-loop containing nucleoside triphosphate hydrolases"/>
    <property type="match status" value="1"/>
</dbReference>
<dbReference type="GO" id="GO:0005524">
    <property type="term" value="F:ATP binding"/>
    <property type="evidence" value="ECO:0007669"/>
    <property type="project" value="InterPro"/>
</dbReference>
<evidence type="ECO:0000313" key="2">
    <source>
        <dbReference type="EMBL" id="GII53919.1"/>
    </source>
</evidence>
<dbReference type="PANTHER" id="PTHR42759">
    <property type="entry name" value="MOXR FAMILY PROTEIN"/>
    <property type="match status" value="1"/>
</dbReference>
<dbReference type="GO" id="GO:0016887">
    <property type="term" value="F:ATP hydrolysis activity"/>
    <property type="evidence" value="ECO:0007669"/>
    <property type="project" value="InterPro"/>
</dbReference>
<proteinExistence type="predicted"/>
<gene>
    <name evidence="2" type="ORF">Pth03_23080</name>
</gene>
<dbReference type="InterPro" id="IPR027417">
    <property type="entry name" value="P-loop_NTPase"/>
</dbReference>
<dbReference type="CDD" id="cd00009">
    <property type="entry name" value="AAA"/>
    <property type="match status" value="1"/>
</dbReference>
<dbReference type="PANTHER" id="PTHR42759:SF1">
    <property type="entry name" value="MAGNESIUM-CHELATASE SUBUNIT CHLD"/>
    <property type="match status" value="1"/>
</dbReference>
<feature type="domain" description="AAA+ ATPase" evidence="1">
    <location>
        <begin position="42"/>
        <end position="217"/>
    </location>
</feature>
<dbReference type="SMART" id="SM00382">
    <property type="entry name" value="AAA"/>
    <property type="match status" value="1"/>
</dbReference>
<accession>A0A8J3UXL7</accession>
<protein>
    <submittedName>
        <fullName evidence="2">MoxR-like ATPase</fullName>
    </submittedName>
</protein>
<dbReference type="InterPro" id="IPR011704">
    <property type="entry name" value="ATPase_dyneun-rel_AAA"/>
</dbReference>
<dbReference type="RefSeq" id="WP_203944152.1">
    <property type="nucleotide sequence ID" value="NZ_BOOR01000012.1"/>
</dbReference>
<dbReference type="Gene3D" id="3.40.50.300">
    <property type="entry name" value="P-loop containing nucleotide triphosphate hydrolases"/>
    <property type="match status" value="1"/>
</dbReference>
<evidence type="ECO:0000259" key="1">
    <source>
        <dbReference type="SMART" id="SM00382"/>
    </source>
</evidence>
<name>A0A8J3UXL7_9ACTN</name>